<reference evidence="4 5" key="1">
    <citation type="submission" date="2019-07" db="EMBL/GenBank/DDBJ databases">
        <title>Thalassofilum flectens gen. nov., sp. nov., a novel moderate thermophilic anaerobe from a shallow sea hot spring in Kunashir Island (Russia), representing a new family in the order Bacteroidales, and proposal of Thalassofilacea fam. nov.</title>
        <authorList>
            <person name="Kochetkova T.V."/>
            <person name="Podosokorskaya O.A."/>
            <person name="Novikov A."/>
            <person name="Elcheninov A.G."/>
            <person name="Toshchakov S.V."/>
            <person name="Kublanov I.V."/>
        </authorList>
    </citation>
    <scope>NUCLEOTIDE SEQUENCE [LARGE SCALE GENOMIC DNA]</scope>
    <source>
        <strain evidence="4 5">38-H</strain>
    </source>
</reference>
<keyword evidence="2" id="KW-0732">Signal</keyword>
<evidence type="ECO:0000256" key="2">
    <source>
        <dbReference type="SAM" id="SignalP"/>
    </source>
</evidence>
<dbReference type="GO" id="GO:1990351">
    <property type="term" value="C:transporter complex"/>
    <property type="evidence" value="ECO:0007669"/>
    <property type="project" value="TreeGrafter"/>
</dbReference>
<dbReference type="KEGG" id="ttz:FHG85_05530"/>
<feature type="domain" description="LPS-assembly protein LptD central" evidence="3">
    <location>
        <begin position="204"/>
        <end position="674"/>
    </location>
</feature>
<organism evidence="4 5">
    <name type="scientific">Tenuifilum thalassicum</name>
    <dbReference type="NCBI Taxonomy" id="2590900"/>
    <lineage>
        <taxon>Bacteria</taxon>
        <taxon>Pseudomonadati</taxon>
        <taxon>Bacteroidota</taxon>
        <taxon>Bacteroidia</taxon>
        <taxon>Bacteroidales</taxon>
        <taxon>Tenuifilaceae</taxon>
        <taxon>Tenuifilum</taxon>
    </lineage>
</organism>
<dbReference type="GO" id="GO:0009279">
    <property type="term" value="C:cell outer membrane"/>
    <property type="evidence" value="ECO:0007669"/>
    <property type="project" value="TreeGrafter"/>
</dbReference>
<dbReference type="EMBL" id="CP041345">
    <property type="protein sequence ID" value="QKG79743.1"/>
    <property type="molecule type" value="Genomic_DNA"/>
</dbReference>
<dbReference type="Pfam" id="PF19838">
    <property type="entry name" value="LptD_2"/>
    <property type="match status" value="1"/>
</dbReference>
<dbReference type="InterPro" id="IPR045659">
    <property type="entry name" value="LptD_2"/>
</dbReference>
<dbReference type="Gene3D" id="2.60.450.10">
    <property type="entry name" value="Lipopolysaccharide (LPS) transport protein A like domain"/>
    <property type="match status" value="1"/>
</dbReference>
<dbReference type="PANTHER" id="PTHR30189:SF1">
    <property type="entry name" value="LPS-ASSEMBLY PROTEIN LPTD"/>
    <property type="match status" value="1"/>
</dbReference>
<dbReference type="AlphaFoldDB" id="A0A7D4BDG3"/>
<evidence type="ECO:0000313" key="4">
    <source>
        <dbReference type="EMBL" id="QKG79743.1"/>
    </source>
</evidence>
<dbReference type="RefSeq" id="WP_173073800.1">
    <property type="nucleotide sequence ID" value="NZ_CP041345.1"/>
</dbReference>
<evidence type="ECO:0000313" key="5">
    <source>
        <dbReference type="Proteomes" id="UP000500961"/>
    </source>
</evidence>
<proteinExistence type="predicted"/>
<feature type="chain" id="PRO_5029840207" evidence="2">
    <location>
        <begin position="20"/>
        <end position="867"/>
    </location>
</feature>
<sequence length="867" mass="97395">MRYRLFFLLLLFNHITLFANRVSVNDGFVINQDTTIVPDTLANESLPDSVQNKKSIDDPVFTNAEDSIVYSLDGKIAYLYGNAVVTYQDLELKASYIEFDMETKQVYASGLADSTGKVIGKPQFKEGSKTFKMDKIYYNFDTRRAKIIGVVTEEAGGFMHSAITKKMENDVVNLKAGKYTSCDLDHPHFYLAVTKGKIIPNNKIVAGPAYLVIEDVPFPLFIPFGFFPNTKKRSAGLLIPEYGEEKNRGLFLRGGGFYFGMGDYMDEKITFDIYSRGSWGIRSQTNYKLRYKFSGSLNIETSAIINSEKGLPDYSKTSSYWIRWSHRQDPKASPNSTFQANVNFGSSNYNKYNARNINTALSNTFNSSISYSKNWAGTPFSLTASLNHSQNTINETVNLNFPRVAFNMSRIYPFKRKNAVGSPKWYEKVGLSLNTSFDNRVQVLEENLFKPSVLDSMQNGMKHSIPVSTSFNILKFITVSPGVNYNEFWYLQTIEKHWNADSNRVEVDTVRSFKRGYEYNGSVSMSTKVYGMFQFSKNSKVQAIRHVLTPSVSLGYRPDFSDPKYGFYKTVQIDSTGNTSNYSIFENGIYGGPGGGKSGVVSFSLSNLLEMKVKSDKDTVNQTKKIKIIDGLSANTSYNLLADSLNWSDISVSGRTSLFDGKVNINFSGGFSLYALDANGKKYNKFELNNSGKLARFTRGNVGIDFSLNSKKEGQNSSSGRGGLRGAPGSEIPLGTAPDGSNFGESLGTQYGMDYVDFSVPWNVRFSYNLSYSKPAFQSSLVQTLSFSGSVNLTPKWKIGFSSGYDFKNRKLTTTSLNFYRDLHCWEMRLTVIPIGYYKSFSFTINVKSSLLHDLKFTKRDHYLDNQ</sequence>
<keyword evidence="5" id="KW-1185">Reference proteome</keyword>
<evidence type="ECO:0000259" key="3">
    <source>
        <dbReference type="Pfam" id="PF19838"/>
    </source>
</evidence>
<dbReference type="Proteomes" id="UP000500961">
    <property type="component" value="Chromosome"/>
</dbReference>
<dbReference type="InterPro" id="IPR050218">
    <property type="entry name" value="LptD"/>
</dbReference>
<dbReference type="PANTHER" id="PTHR30189">
    <property type="entry name" value="LPS-ASSEMBLY PROTEIN"/>
    <property type="match status" value="1"/>
</dbReference>
<protein>
    <submittedName>
        <fullName evidence="4">LPS-assembly protein LptD</fullName>
    </submittedName>
</protein>
<evidence type="ECO:0000256" key="1">
    <source>
        <dbReference type="SAM" id="MobiDB-lite"/>
    </source>
</evidence>
<gene>
    <name evidence="4" type="ORF">FHG85_05530</name>
</gene>
<accession>A0A7D4BDG3</accession>
<name>A0A7D4BDG3_9BACT</name>
<feature type="signal peptide" evidence="2">
    <location>
        <begin position="1"/>
        <end position="19"/>
    </location>
</feature>
<feature type="region of interest" description="Disordered" evidence="1">
    <location>
        <begin position="708"/>
        <end position="738"/>
    </location>
</feature>